<reference evidence="1" key="1">
    <citation type="submission" date="2023-05" db="EMBL/GenBank/DDBJ databases">
        <authorList>
            <consortium name="ELIXIR-Norway"/>
        </authorList>
    </citation>
    <scope>NUCLEOTIDE SEQUENCE</scope>
</reference>
<accession>A0AC59ZWN2</accession>
<dbReference type="Proteomes" id="UP001162501">
    <property type="component" value="Chromosome 4"/>
</dbReference>
<reference evidence="1" key="2">
    <citation type="submission" date="2025-03" db="EMBL/GenBank/DDBJ databases">
        <authorList>
            <consortium name="ELIXIR-Norway"/>
            <consortium name="Elixir Norway"/>
        </authorList>
    </citation>
    <scope>NUCLEOTIDE SEQUENCE</scope>
</reference>
<dbReference type="EMBL" id="OX596088">
    <property type="protein sequence ID" value="CAN0517474.1"/>
    <property type="molecule type" value="Genomic_DNA"/>
</dbReference>
<organism evidence="1 2">
    <name type="scientific">Rangifer tarandus platyrhynchus</name>
    <name type="common">Svalbard reindeer</name>
    <dbReference type="NCBI Taxonomy" id="3082113"/>
    <lineage>
        <taxon>Eukaryota</taxon>
        <taxon>Metazoa</taxon>
        <taxon>Chordata</taxon>
        <taxon>Craniata</taxon>
        <taxon>Vertebrata</taxon>
        <taxon>Euteleostomi</taxon>
        <taxon>Mammalia</taxon>
        <taxon>Eutheria</taxon>
        <taxon>Laurasiatheria</taxon>
        <taxon>Artiodactyla</taxon>
        <taxon>Ruminantia</taxon>
        <taxon>Pecora</taxon>
        <taxon>Cervidae</taxon>
        <taxon>Odocoileinae</taxon>
        <taxon>Rangifer</taxon>
    </lineage>
</organism>
<evidence type="ECO:0000313" key="1">
    <source>
        <dbReference type="EMBL" id="CAN0517474.1"/>
    </source>
</evidence>
<name>A0AC59ZWN2_RANTA</name>
<gene>
    <name evidence="1" type="ORF">MRATA1EN22A_LOCUS23633</name>
</gene>
<protein>
    <submittedName>
        <fullName evidence="1">Uncharacterized protein</fullName>
    </submittedName>
</protein>
<proteinExistence type="predicted"/>
<evidence type="ECO:0000313" key="2">
    <source>
        <dbReference type="Proteomes" id="UP001162501"/>
    </source>
</evidence>
<sequence length="73" mass="7647">MAQEQARADWTGGRPPEAPRGGGRGPAGPTPGPGRRQRWPWLSRGAGSSRPRHQEGTGGPHHPEEQLPPASGA</sequence>